<evidence type="ECO:0000256" key="3">
    <source>
        <dbReference type="ARBA" id="ARBA00022448"/>
    </source>
</evidence>
<dbReference type="FunFam" id="3.40.50.300:FF:000016">
    <property type="entry name" value="Oligopeptide ABC transporter ATP-binding component"/>
    <property type="match status" value="1"/>
</dbReference>
<reference evidence="9" key="1">
    <citation type="journal article" date="2014" name="Int. J. Syst. Evol. Microbiol.">
        <title>Complete genome sequence of Corynebacterium casei LMG S-19264T (=DSM 44701T), isolated from a smear-ripened cheese.</title>
        <authorList>
            <consortium name="US DOE Joint Genome Institute (JGI-PGF)"/>
            <person name="Walter F."/>
            <person name="Albersmeier A."/>
            <person name="Kalinowski J."/>
            <person name="Ruckert C."/>
        </authorList>
    </citation>
    <scope>NUCLEOTIDE SEQUENCE</scope>
    <source>
        <strain evidence="9">CGMCC 1.12777</strain>
    </source>
</reference>
<evidence type="ECO:0000256" key="5">
    <source>
        <dbReference type="ARBA" id="ARBA00022741"/>
    </source>
</evidence>
<dbReference type="PROSITE" id="PS00211">
    <property type="entry name" value="ABC_TRANSPORTER_1"/>
    <property type="match status" value="1"/>
</dbReference>
<dbReference type="PANTHER" id="PTHR43297:SF2">
    <property type="entry name" value="DIPEPTIDE TRANSPORT ATP-BINDING PROTEIN DPPD"/>
    <property type="match status" value="1"/>
</dbReference>
<organism evidence="9 10">
    <name type="scientific">Pullulanibacillus pueri</name>
    <dbReference type="NCBI Taxonomy" id="1437324"/>
    <lineage>
        <taxon>Bacteria</taxon>
        <taxon>Bacillati</taxon>
        <taxon>Bacillota</taxon>
        <taxon>Bacilli</taxon>
        <taxon>Bacillales</taxon>
        <taxon>Sporolactobacillaceae</taxon>
        <taxon>Pullulanibacillus</taxon>
    </lineage>
</organism>
<keyword evidence="3" id="KW-0813">Transport</keyword>
<dbReference type="Proteomes" id="UP000656813">
    <property type="component" value="Unassembled WGS sequence"/>
</dbReference>
<evidence type="ECO:0000256" key="7">
    <source>
        <dbReference type="ARBA" id="ARBA00023136"/>
    </source>
</evidence>
<comment type="subcellular location">
    <subcellularLocation>
        <location evidence="1">Cell membrane</location>
        <topology evidence="1">Peripheral membrane protein</topology>
    </subcellularLocation>
</comment>
<evidence type="ECO:0000256" key="1">
    <source>
        <dbReference type="ARBA" id="ARBA00004202"/>
    </source>
</evidence>
<dbReference type="GO" id="GO:0016887">
    <property type="term" value="F:ATP hydrolysis activity"/>
    <property type="evidence" value="ECO:0007669"/>
    <property type="project" value="InterPro"/>
</dbReference>
<dbReference type="CDD" id="cd03257">
    <property type="entry name" value="ABC_NikE_OppD_transporters"/>
    <property type="match status" value="1"/>
</dbReference>
<dbReference type="SUPFAM" id="SSF52540">
    <property type="entry name" value="P-loop containing nucleoside triphosphate hydrolases"/>
    <property type="match status" value="1"/>
</dbReference>
<protein>
    <submittedName>
        <fullName evidence="9">Peptide ABC transporter ATP-binding protein</fullName>
    </submittedName>
</protein>
<proteinExistence type="inferred from homology"/>
<keyword evidence="7" id="KW-0472">Membrane</keyword>
<reference evidence="9" key="2">
    <citation type="submission" date="2020-09" db="EMBL/GenBank/DDBJ databases">
        <authorList>
            <person name="Sun Q."/>
            <person name="Zhou Y."/>
        </authorList>
    </citation>
    <scope>NUCLEOTIDE SEQUENCE</scope>
    <source>
        <strain evidence="9">CGMCC 1.12777</strain>
    </source>
</reference>
<name>A0A8J2ZXB1_9BACL</name>
<evidence type="ECO:0000256" key="6">
    <source>
        <dbReference type="ARBA" id="ARBA00022840"/>
    </source>
</evidence>
<dbReference type="SMART" id="SM00382">
    <property type="entry name" value="AAA"/>
    <property type="match status" value="1"/>
</dbReference>
<accession>A0A8J2ZXB1</accession>
<dbReference type="RefSeq" id="WP_188497920.1">
    <property type="nucleotide sequence ID" value="NZ_BMFV01000021.1"/>
</dbReference>
<dbReference type="InterPro" id="IPR050388">
    <property type="entry name" value="ABC_Ni/Peptide_Import"/>
</dbReference>
<evidence type="ECO:0000259" key="8">
    <source>
        <dbReference type="PROSITE" id="PS50893"/>
    </source>
</evidence>
<feature type="domain" description="ABC transporter" evidence="8">
    <location>
        <begin position="6"/>
        <end position="256"/>
    </location>
</feature>
<dbReference type="GO" id="GO:0015833">
    <property type="term" value="P:peptide transport"/>
    <property type="evidence" value="ECO:0007669"/>
    <property type="project" value="InterPro"/>
</dbReference>
<keyword evidence="4" id="KW-1003">Cell membrane</keyword>
<dbReference type="Pfam" id="PF00005">
    <property type="entry name" value="ABC_tran"/>
    <property type="match status" value="1"/>
</dbReference>
<keyword evidence="6 9" id="KW-0067">ATP-binding</keyword>
<dbReference type="AlphaFoldDB" id="A0A8J2ZXB1"/>
<keyword evidence="10" id="KW-1185">Reference proteome</keyword>
<comment type="caution">
    <text evidence="9">The sequence shown here is derived from an EMBL/GenBank/DDBJ whole genome shotgun (WGS) entry which is preliminary data.</text>
</comment>
<keyword evidence="5" id="KW-0547">Nucleotide-binding</keyword>
<comment type="similarity">
    <text evidence="2">Belongs to the ABC transporter superfamily.</text>
</comment>
<dbReference type="Gene3D" id="3.40.50.300">
    <property type="entry name" value="P-loop containing nucleotide triphosphate hydrolases"/>
    <property type="match status" value="1"/>
</dbReference>
<dbReference type="PANTHER" id="PTHR43297">
    <property type="entry name" value="OLIGOPEPTIDE TRANSPORT ATP-BINDING PROTEIN APPD"/>
    <property type="match status" value="1"/>
</dbReference>
<dbReference type="Pfam" id="PF08352">
    <property type="entry name" value="oligo_HPY"/>
    <property type="match status" value="1"/>
</dbReference>
<dbReference type="NCBIfam" id="TIGR01727">
    <property type="entry name" value="oligo_HPY"/>
    <property type="match status" value="1"/>
</dbReference>
<dbReference type="InterPro" id="IPR003593">
    <property type="entry name" value="AAA+_ATPase"/>
</dbReference>
<evidence type="ECO:0000256" key="4">
    <source>
        <dbReference type="ARBA" id="ARBA00022475"/>
    </source>
</evidence>
<dbReference type="PROSITE" id="PS50893">
    <property type="entry name" value="ABC_TRANSPORTER_2"/>
    <property type="match status" value="1"/>
</dbReference>
<dbReference type="InterPro" id="IPR003439">
    <property type="entry name" value="ABC_transporter-like_ATP-bd"/>
</dbReference>
<dbReference type="InterPro" id="IPR017871">
    <property type="entry name" value="ABC_transporter-like_CS"/>
</dbReference>
<sequence length="346" mass="38328">MTGTILEVSQLKTSFFTENGEVPAVSDVTFRLEKGEILGVVGESGCGKSVTSLSIMGLVEQPGKVVGGHIAFKGEDLTQASAKKMRQIRGNDIAMIYQDPMSALNPVHTIGAQLMECLGLHHKATRKSARRQAIECLERVGLPQAEQLMHYYPHQLSGGMCQRVMIAMAMICEPEVLIADEPTTALDVTIQAQILELMKTLNREFNTSIIFITHDLGVVAEICDRVLVMYNGRVVEQGTIHTLFKAPKHPYTKGLIQSVPDVREKKQRLYSIPGMVPSPGEIKKGCPFAPRCERALAQCYEIEPPFIKYENGDAVRCLLYEAEKKEVTTHGRIGDFTRSPQPKKVF</sequence>
<dbReference type="InterPro" id="IPR013563">
    <property type="entry name" value="Oligopep_ABC_C"/>
</dbReference>
<evidence type="ECO:0000256" key="2">
    <source>
        <dbReference type="ARBA" id="ARBA00005417"/>
    </source>
</evidence>
<gene>
    <name evidence="9" type="ORF">GCM10007096_27140</name>
</gene>
<dbReference type="InterPro" id="IPR027417">
    <property type="entry name" value="P-loop_NTPase"/>
</dbReference>
<dbReference type="EMBL" id="BMFV01000021">
    <property type="protein sequence ID" value="GGH84326.1"/>
    <property type="molecule type" value="Genomic_DNA"/>
</dbReference>
<dbReference type="GO" id="GO:0005524">
    <property type="term" value="F:ATP binding"/>
    <property type="evidence" value="ECO:0007669"/>
    <property type="project" value="UniProtKB-KW"/>
</dbReference>
<evidence type="ECO:0000313" key="10">
    <source>
        <dbReference type="Proteomes" id="UP000656813"/>
    </source>
</evidence>
<dbReference type="GO" id="GO:0005886">
    <property type="term" value="C:plasma membrane"/>
    <property type="evidence" value="ECO:0007669"/>
    <property type="project" value="UniProtKB-SubCell"/>
</dbReference>
<evidence type="ECO:0000313" key="9">
    <source>
        <dbReference type="EMBL" id="GGH84326.1"/>
    </source>
</evidence>